<keyword evidence="1" id="KW-0732">Signal</keyword>
<dbReference type="Proteomes" id="UP000265618">
    <property type="component" value="Unassembled WGS sequence"/>
</dbReference>
<protein>
    <submittedName>
        <fullName evidence="2">Uncharacterized protein</fullName>
    </submittedName>
</protein>
<reference evidence="2 3" key="1">
    <citation type="journal article" date="2018" name="PLoS ONE">
        <title>The draft genome of Kipferlia bialata reveals reductive genome evolution in fornicate parasites.</title>
        <authorList>
            <person name="Tanifuji G."/>
            <person name="Takabayashi S."/>
            <person name="Kume K."/>
            <person name="Takagi M."/>
            <person name="Nakayama T."/>
            <person name="Kamikawa R."/>
            <person name="Inagaki Y."/>
            <person name="Hashimoto T."/>
        </authorList>
    </citation>
    <scope>NUCLEOTIDE SEQUENCE [LARGE SCALE GENOMIC DNA]</scope>
    <source>
        <strain evidence="2">NY0173</strain>
    </source>
</reference>
<feature type="chain" id="PRO_5039938312" evidence="1">
    <location>
        <begin position="19"/>
        <end position="312"/>
    </location>
</feature>
<gene>
    <name evidence="2" type="ORF">KIPB_004524</name>
</gene>
<proteinExistence type="predicted"/>
<sequence length="312" mass="32421">MNIAIVLGVILLFSGVLADNCRYTAGNPYLSSDVSLCLRDAFDSDSYEAYDLIESAIAAANQYLLIDTTLNSGVIQGLEALKETYNVGVSPPESVLGALPTLFRWSSAVATAGVTAPTPLVHSLHARILSLTSAGVAAQSGVEDGVRVAKKAMTAAAQGPYPSEMASAALSLSLLQLSLTVPEAAPLDGAPCISCLQANEESGKIVAEAGLLAVCHYLSVGNIRDASAVRGAMHTQISGTEAEAEETEGERLTAEVVGDRLIAAFQTDGVSKLVQLIKLREKATLTPEMIELLATGVSLIEGLGGDEDQDMD</sequence>
<evidence type="ECO:0000313" key="2">
    <source>
        <dbReference type="EMBL" id="GIQ83233.1"/>
    </source>
</evidence>
<evidence type="ECO:0000313" key="3">
    <source>
        <dbReference type="Proteomes" id="UP000265618"/>
    </source>
</evidence>
<dbReference type="EMBL" id="BDIP01000971">
    <property type="protein sequence ID" value="GIQ83233.1"/>
    <property type="molecule type" value="Genomic_DNA"/>
</dbReference>
<accession>A0A9K3GHI4</accession>
<name>A0A9K3GHI4_9EUKA</name>
<feature type="signal peptide" evidence="1">
    <location>
        <begin position="1"/>
        <end position="18"/>
    </location>
</feature>
<comment type="caution">
    <text evidence="2">The sequence shown here is derived from an EMBL/GenBank/DDBJ whole genome shotgun (WGS) entry which is preliminary data.</text>
</comment>
<organism evidence="2 3">
    <name type="scientific">Kipferlia bialata</name>
    <dbReference type="NCBI Taxonomy" id="797122"/>
    <lineage>
        <taxon>Eukaryota</taxon>
        <taxon>Metamonada</taxon>
        <taxon>Carpediemonas-like organisms</taxon>
        <taxon>Kipferlia</taxon>
    </lineage>
</organism>
<evidence type="ECO:0000256" key="1">
    <source>
        <dbReference type="SAM" id="SignalP"/>
    </source>
</evidence>
<keyword evidence="3" id="KW-1185">Reference proteome</keyword>
<dbReference type="AlphaFoldDB" id="A0A9K3GHI4"/>